<dbReference type="InterPro" id="IPR000522">
    <property type="entry name" value="ABC_transptr_permease_BtuC"/>
</dbReference>
<proteinExistence type="inferred from homology"/>
<evidence type="ECO:0000256" key="1">
    <source>
        <dbReference type="ARBA" id="ARBA00004651"/>
    </source>
</evidence>
<dbReference type="FunFam" id="1.10.3470.10:FF:000001">
    <property type="entry name" value="Vitamin B12 ABC transporter permease BtuC"/>
    <property type="match status" value="1"/>
</dbReference>
<feature type="transmembrane region" description="Helical" evidence="8">
    <location>
        <begin position="213"/>
        <end position="234"/>
    </location>
</feature>
<feature type="transmembrane region" description="Helical" evidence="8">
    <location>
        <begin position="20"/>
        <end position="40"/>
    </location>
</feature>
<comment type="similarity">
    <text evidence="2">Belongs to the binding-protein-dependent transport system permease family. FecCD subfamily.</text>
</comment>
<name>A0A1M6PFT2_9FIRM</name>
<dbReference type="Gene3D" id="1.10.3470.10">
    <property type="entry name" value="ABC transporter involved in vitamin B12 uptake, BtuC"/>
    <property type="match status" value="1"/>
</dbReference>
<keyword evidence="5 8" id="KW-0812">Transmembrane</keyword>
<feature type="transmembrane region" description="Helical" evidence="8">
    <location>
        <begin position="171"/>
        <end position="192"/>
    </location>
</feature>
<evidence type="ECO:0000256" key="7">
    <source>
        <dbReference type="ARBA" id="ARBA00023136"/>
    </source>
</evidence>
<keyword evidence="4" id="KW-1003">Cell membrane</keyword>
<evidence type="ECO:0000313" key="10">
    <source>
        <dbReference type="Proteomes" id="UP000184082"/>
    </source>
</evidence>
<feature type="transmembrane region" description="Helical" evidence="8">
    <location>
        <begin position="260"/>
        <end position="286"/>
    </location>
</feature>
<evidence type="ECO:0000256" key="3">
    <source>
        <dbReference type="ARBA" id="ARBA00022448"/>
    </source>
</evidence>
<keyword evidence="3" id="KW-0813">Transport</keyword>
<reference evidence="9 10" key="1">
    <citation type="submission" date="2016-11" db="EMBL/GenBank/DDBJ databases">
        <authorList>
            <person name="Jaros S."/>
            <person name="Januszkiewicz K."/>
            <person name="Wedrychowicz H."/>
        </authorList>
    </citation>
    <scope>NUCLEOTIDE SEQUENCE [LARGE SCALE GENOMIC DNA]</scope>
    <source>
        <strain evidence="9 10">DSM 14501</strain>
    </source>
</reference>
<dbReference type="AlphaFoldDB" id="A0A1M6PFT2"/>
<feature type="transmembrane region" description="Helical" evidence="8">
    <location>
        <begin position="298"/>
        <end position="316"/>
    </location>
</feature>
<feature type="transmembrane region" description="Helical" evidence="8">
    <location>
        <begin position="328"/>
        <end position="347"/>
    </location>
</feature>
<dbReference type="PANTHER" id="PTHR30472:SF25">
    <property type="entry name" value="ABC TRANSPORTER PERMEASE PROTEIN MJ0876-RELATED"/>
    <property type="match status" value="1"/>
</dbReference>
<feature type="transmembrane region" description="Helical" evidence="8">
    <location>
        <begin position="141"/>
        <end position="159"/>
    </location>
</feature>
<evidence type="ECO:0000313" key="9">
    <source>
        <dbReference type="EMBL" id="SHK06803.1"/>
    </source>
</evidence>
<evidence type="ECO:0000256" key="4">
    <source>
        <dbReference type="ARBA" id="ARBA00022475"/>
    </source>
</evidence>
<evidence type="ECO:0000256" key="8">
    <source>
        <dbReference type="SAM" id="Phobius"/>
    </source>
</evidence>
<dbReference type="CDD" id="cd06550">
    <property type="entry name" value="TM_ABC_iron-siderophores_like"/>
    <property type="match status" value="1"/>
</dbReference>
<evidence type="ECO:0000256" key="5">
    <source>
        <dbReference type="ARBA" id="ARBA00022692"/>
    </source>
</evidence>
<dbReference type="Proteomes" id="UP000184082">
    <property type="component" value="Unassembled WGS sequence"/>
</dbReference>
<dbReference type="Pfam" id="PF01032">
    <property type="entry name" value="FecCD"/>
    <property type="match status" value="1"/>
</dbReference>
<evidence type="ECO:0000256" key="6">
    <source>
        <dbReference type="ARBA" id="ARBA00022989"/>
    </source>
</evidence>
<dbReference type="EMBL" id="FRAJ01000008">
    <property type="protein sequence ID" value="SHK06803.1"/>
    <property type="molecule type" value="Genomic_DNA"/>
</dbReference>
<dbReference type="SUPFAM" id="SSF81345">
    <property type="entry name" value="ABC transporter involved in vitamin B12 uptake, BtuC"/>
    <property type="match status" value="1"/>
</dbReference>
<feature type="transmembrane region" description="Helical" evidence="8">
    <location>
        <begin position="112"/>
        <end position="134"/>
    </location>
</feature>
<accession>A0A1M6PFT2</accession>
<dbReference type="GO" id="GO:0033214">
    <property type="term" value="P:siderophore-iron import into cell"/>
    <property type="evidence" value="ECO:0007669"/>
    <property type="project" value="TreeGrafter"/>
</dbReference>
<organism evidence="9 10">
    <name type="scientific">Caminicella sporogenes DSM 14501</name>
    <dbReference type="NCBI Taxonomy" id="1121266"/>
    <lineage>
        <taxon>Bacteria</taxon>
        <taxon>Bacillati</taxon>
        <taxon>Bacillota</taxon>
        <taxon>Clostridia</taxon>
        <taxon>Peptostreptococcales</taxon>
        <taxon>Caminicellaceae</taxon>
        <taxon>Caminicella</taxon>
    </lineage>
</organism>
<dbReference type="GO" id="GO:0022857">
    <property type="term" value="F:transmembrane transporter activity"/>
    <property type="evidence" value="ECO:0007669"/>
    <property type="project" value="InterPro"/>
</dbReference>
<protein>
    <submittedName>
        <fullName evidence="9">Iron complex transport system permease protein</fullName>
    </submittedName>
</protein>
<gene>
    <name evidence="9" type="ORF">SAMN02745883_01188</name>
</gene>
<sequence length="351" mass="38008">MVDEHINIKQSIKRNQRRNFFLTLILLLALILIMLFSISFGRADLSFSTVAKIITGKLINSKLLDNFEEYVVVIVWDIRVPRVLIGALVGAGLAVSGTVFQSILRNPLADPYTIGVSTGAAFGAVLAIFLNLFVVNKMIPIMPSAFIGAICTLLVVLKISLKDGYISSSNLILAGIIVSSILSAGISFLKSLSGEEVAAIVYWLMGSLSSKTWTQVMISFPIILIGIILCKYFADDLDIMTLGEKEARSLGVDPGKITKVYLVLASLITAVCVSVSGIIGFVGLIVPHILRFAVSTKNKILIPLSAICGALLLVLADNLSRLLLNVEIPVGVITTLFGGPFFIYIFFKKRR</sequence>
<dbReference type="GO" id="GO:0005886">
    <property type="term" value="C:plasma membrane"/>
    <property type="evidence" value="ECO:0007669"/>
    <property type="project" value="UniProtKB-SubCell"/>
</dbReference>
<dbReference type="PANTHER" id="PTHR30472">
    <property type="entry name" value="FERRIC ENTEROBACTIN TRANSPORT SYSTEM PERMEASE PROTEIN"/>
    <property type="match status" value="1"/>
</dbReference>
<keyword evidence="7 8" id="KW-0472">Membrane</keyword>
<comment type="subcellular location">
    <subcellularLocation>
        <location evidence="1">Cell membrane</location>
        <topology evidence="1">Multi-pass membrane protein</topology>
    </subcellularLocation>
</comment>
<keyword evidence="6 8" id="KW-1133">Transmembrane helix</keyword>
<keyword evidence="10" id="KW-1185">Reference proteome</keyword>
<dbReference type="RefSeq" id="WP_072966559.1">
    <property type="nucleotide sequence ID" value="NZ_FRAJ01000008.1"/>
</dbReference>
<evidence type="ECO:0000256" key="2">
    <source>
        <dbReference type="ARBA" id="ARBA00007935"/>
    </source>
</evidence>
<dbReference type="STRING" id="1121266.SAMN02745883_01188"/>
<dbReference type="InterPro" id="IPR037294">
    <property type="entry name" value="ABC_BtuC-like"/>
</dbReference>